<organism evidence="2 3">
    <name type="scientific">Rhodopseudomonas palustris</name>
    <dbReference type="NCBI Taxonomy" id="1076"/>
    <lineage>
        <taxon>Bacteria</taxon>
        <taxon>Pseudomonadati</taxon>
        <taxon>Pseudomonadota</taxon>
        <taxon>Alphaproteobacteria</taxon>
        <taxon>Hyphomicrobiales</taxon>
        <taxon>Nitrobacteraceae</taxon>
        <taxon>Rhodopseudomonas</taxon>
    </lineage>
</organism>
<protein>
    <recommendedName>
        <fullName evidence="1">Carrier domain-containing protein</fullName>
    </recommendedName>
</protein>
<dbReference type="EMBL" id="JXXE01000489">
    <property type="protein sequence ID" value="KIZ38841.1"/>
    <property type="molecule type" value="Genomic_DNA"/>
</dbReference>
<dbReference type="InterPro" id="IPR009081">
    <property type="entry name" value="PP-bd_ACP"/>
</dbReference>
<name>A0A0D7EDY3_RHOPL</name>
<proteinExistence type="predicted"/>
<dbReference type="Proteomes" id="UP000032515">
    <property type="component" value="Unassembled WGS sequence"/>
</dbReference>
<dbReference type="Gene3D" id="1.10.1200.10">
    <property type="entry name" value="ACP-like"/>
    <property type="match status" value="1"/>
</dbReference>
<evidence type="ECO:0000313" key="2">
    <source>
        <dbReference type="EMBL" id="KIZ38841.1"/>
    </source>
</evidence>
<sequence length="91" mass="9722">MTRRLSAILAEIMAVKGGLPEPLDLRTSFTALDFSSVDYLEFVLNVEADLNIDIPDEALLDPALCSVATWADWLADNAAALRTPAIGTSSA</sequence>
<accession>A0A0D7EDY3</accession>
<feature type="domain" description="Carrier" evidence="1">
    <location>
        <begin position="1"/>
        <end position="78"/>
    </location>
</feature>
<dbReference type="SUPFAM" id="SSF47336">
    <property type="entry name" value="ACP-like"/>
    <property type="match status" value="1"/>
</dbReference>
<comment type="caution">
    <text evidence="2">The sequence shown here is derived from an EMBL/GenBank/DDBJ whole genome shotgun (WGS) entry which is preliminary data.</text>
</comment>
<dbReference type="PATRIC" id="fig|1076.23.peg.5349"/>
<evidence type="ECO:0000259" key="1">
    <source>
        <dbReference type="PROSITE" id="PS50075"/>
    </source>
</evidence>
<dbReference type="AlphaFoldDB" id="A0A0D7EDY3"/>
<gene>
    <name evidence="2" type="ORF">OO17_22445</name>
</gene>
<dbReference type="Pfam" id="PF00550">
    <property type="entry name" value="PP-binding"/>
    <property type="match status" value="1"/>
</dbReference>
<dbReference type="PROSITE" id="PS50075">
    <property type="entry name" value="CARRIER"/>
    <property type="match status" value="1"/>
</dbReference>
<dbReference type="InterPro" id="IPR036736">
    <property type="entry name" value="ACP-like_sf"/>
</dbReference>
<evidence type="ECO:0000313" key="3">
    <source>
        <dbReference type="Proteomes" id="UP000032515"/>
    </source>
</evidence>
<reference evidence="2 3" key="1">
    <citation type="submission" date="2014-11" db="EMBL/GenBank/DDBJ databases">
        <title>Genomics and ecophysiology of heterotrophic nitrogen fixing bacteria isolated from estuarine surface water.</title>
        <authorList>
            <person name="Bentzon-Tilia M."/>
            <person name="Severin I."/>
            <person name="Hansen L.H."/>
            <person name="Riemann L."/>
        </authorList>
    </citation>
    <scope>NUCLEOTIDE SEQUENCE [LARGE SCALE GENOMIC DNA]</scope>
    <source>
        <strain evidence="2 3">BAL398</strain>
    </source>
</reference>